<reference evidence="5" key="1">
    <citation type="journal article" date="2019" name="Int. J. Syst. Evol. Microbiol.">
        <title>The Global Catalogue of Microorganisms (GCM) 10K type strain sequencing project: providing services to taxonomists for standard genome sequencing and annotation.</title>
        <authorList>
            <consortium name="The Broad Institute Genomics Platform"/>
            <consortium name="The Broad Institute Genome Sequencing Center for Infectious Disease"/>
            <person name="Wu L."/>
            <person name="Ma J."/>
        </authorList>
    </citation>
    <scope>NUCLEOTIDE SEQUENCE [LARGE SCALE GENOMIC DNA]</scope>
    <source>
        <strain evidence="5">TISTR 932</strain>
    </source>
</reference>
<sequence>MSEYNFLFSIDDSYVEQLKTTLLSIKTASKEGETIHAYVMVKKTLHKMTELSVFCQKQGILYHPILVNPHDFKEAPVSERYPDTIYYRLLAHEYLPEDLQTILYLDADILCLNNWKSVFEFDLGNNLYGACSHAKLTNLTNVINKVRLKSYESEGYFNSGVLLMNLPMIRKKVKRADIYQFISENTFNLLLPDQDVLNALYGDRIVSLPDEKYNYDVRKKTTYELISKGKWTLDWVIGETVFLHFCGKEKPWDPNYTGRFASLYKYFANQARKVE</sequence>
<dbReference type="Pfam" id="PF01501">
    <property type="entry name" value="Glyco_transf_8"/>
    <property type="match status" value="1"/>
</dbReference>
<dbReference type="CDD" id="cd04194">
    <property type="entry name" value="GT8_A4GalT_like"/>
    <property type="match status" value="1"/>
</dbReference>
<keyword evidence="2" id="KW-0808">Transferase</keyword>
<organism evidence="4 5">
    <name type="scientific">Enterococcus camelliae</name>
    <dbReference type="NCBI Taxonomy" id="453959"/>
    <lineage>
        <taxon>Bacteria</taxon>
        <taxon>Bacillati</taxon>
        <taxon>Bacillota</taxon>
        <taxon>Bacilli</taxon>
        <taxon>Lactobacillales</taxon>
        <taxon>Enterococcaceae</taxon>
        <taxon>Enterococcus</taxon>
    </lineage>
</organism>
<evidence type="ECO:0000313" key="5">
    <source>
        <dbReference type="Proteomes" id="UP001597427"/>
    </source>
</evidence>
<evidence type="ECO:0000313" key="4">
    <source>
        <dbReference type="EMBL" id="MFD2728031.1"/>
    </source>
</evidence>
<protein>
    <submittedName>
        <fullName evidence="4">Glycosyltransferase family 8 protein</fullName>
    </submittedName>
</protein>
<keyword evidence="1" id="KW-0328">Glycosyltransferase</keyword>
<dbReference type="Proteomes" id="UP001597427">
    <property type="component" value="Unassembled WGS sequence"/>
</dbReference>
<gene>
    <name evidence="4" type="ORF">ACFSR0_01080</name>
</gene>
<proteinExistence type="predicted"/>
<dbReference type="EMBL" id="JBHUMO010000005">
    <property type="protein sequence ID" value="MFD2728031.1"/>
    <property type="molecule type" value="Genomic_DNA"/>
</dbReference>
<accession>A0ABW5TIX1</accession>
<dbReference type="Gene3D" id="3.90.550.10">
    <property type="entry name" value="Spore Coat Polysaccharide Biosynthesis Protein SpsA, Chain A"/>
    <property type="match status" value="1"/>
</dbReference>
<dbReference type="InterPro" id="IPR002495">
    <property type="entry name" value="Glyco_trans_8"/>
</dbReference>
<keyword evidence="5" id="KW-1185">Reference proteome</keyword>
<keyword evidence="3" id="KW-0479">Metal-binding</keyword>
<dbReference type="RefSeq" id="WP_379979039.1">
    <property type="nucleotide sequence ID" value="NZ_JBHUMO010000005.1"/>
</dbReference>
<dbReference type="InterPro" id="IPR050748">
    <property type="entry name" value="Glycosyltrans_8_dom-fam"/>
</dbReference>
<dbReference type="PANTHER" id="PTHR13778:SF47">
    <property type="entry name" value="LIPOPOLYSACCHARIDE 1,3-GALACTOSYLTRANSFERASE"/>
    <property type="match status" value="1"/>
</dbReference>
<evidence type="ECO:0000256" key="2">
    <source>
        <dbReference type="ARBA" id="ARBA00022679"/>
    </source>
</evidence>
<dbReference type="InterPro" id="IPR029044">
    <property type="entry name" value="Nucleotide-diphossugar_trans"/>
</dbReference>
<comment type="caution">
    <text evidence="4">The sequence shown here is derived from an EMBL/GenBank/DDBJ whole genome shotgun (WGS) entry which is preliminary data.</text>
</comment>
<dbReference type="SUPFAM" id="SSF53448">
    <property type="entry name" value="Nucleotide-diphospho-sugar transferases"/>
    <property type="match status" value="1"/>
</dbReference>
<evidence type="ECO:0000256" key="3">
    <source>
        <dbReference type="ARBA" id="ARBA00022723"/>
    </source>
</evidence>
<dbReference type="PANTHER" id="PTHR13778">
    <property type="entry name" value="GLYCOSYLTRANSFERASE 8 DOMAIN-CONTAINING PROTEIN"/>
    <property type="match status" value="1"/>
</dbReference>
<evidence type="ECO:0000256" key="1">
    <source>
        <dbReference type="ARBA" id="ARBA00022676"/>
    </source>
</evidence>
<name>A0ABW5TIX1_9ENTE</name>